<evidence type="ECO:0000256" key="14">
    <source>
        <dbReference type="ARBA" id="ARBA00048988"/>
    </source>
</evidence>
<evidence type="ECO:0000256" key="15">
    <source>
        <dbReference type="HAMAP-Rule" id="MF_01485"/>
    </source>
</evidence>
<accession>A0A4R1KUH8</accession>
<comment type="cofactor">
    <cofactor evidence="15">
        <name>Mg(2+)</name>
        <dbReference type="ChEBI" id="CHEBI:18420"/>
    </cofactor>
    <text evidence="15">Binds 1 Mg(2+) ion per subunit.</text>
</comment>
<evidence type="ECO:0000256" key="5">
    <source>
        <dbReference type="ARBA" id="ARBA00022801"/>
    </source>
</evidence>
<dbReference type="EMBL" id="SMGJ01000006">
    <property type="protein sequence ID" value="TCK68250.1"/>
    <property type="molecule type" value="Genomic_DNA"/>
</dbReference>
<keyword evidence="7 15" id="KW-0269">Exonuclease</keyword>
<dbReference type="RefSeq" id="WP_132302524.1">
    <property type="nucleotide sequence ID" value="NZ_CP170642.1"/>
</dbReference>
<dbReference type="InterPro" id="IPR011335">
    <property type="entry name" value="Restrct_endonuc-II-like"/>
</dbReference>
<feature type="binding site" evidence="15">
    <location>
        <position position="1142"/>
    </location>
    <ligand>
        <name>Mg(2+)</name>
        <dbReference type="ChEBI" id="CHEBI:18420"/>
    </ligand>
</feature>
<dbReference type="Pfam" id="PF12705">
    <property type="entry name" value="PDDEXK_1"/>
    <property type="match status" value="1"/>
</dbReference>
<evidence type="ECO:0000259" key="18">
    <source>
        <dbReference type="PROSITE" id="PS51198"/>
    </source>
</evidence>
<keyword evidence="2 15" id="KW-0479">Metal-binding</keyword>
<keyword evidence="10 15" id="KW-0238">DNA-binding</keyword>
<dbReference type="AlphaFoldDB" id="A0A4R1KUH8"/>
<keyword evidence="9 15" id="KW-0460">Magnesium</keyword>
<evidence type="ECO:0000256" key="2">
    <source>
        <dbReference type="ARBA" id="ARBA00022723"/>
    </source>
</evidence>
<evidence type="ECO:0000256" key="12">
    <source>
        <dbReference type="ARBA" id="ARBA00023235"/>
    </source>
</evidence>
<comment type="catalytic activity">
    <reaction evidence="15">
        <text>Exonucleolytic cleavage (in the presence of ATP) in either 5'- to 3'- or 3'- to 5'-direction to yield 5'-phosphooligonucleotides.</text>
        <dbReference type="EC" id="3.1.11.5"/>
    </reaction>
</comment>
<evidence type="ECO:0000313" key="20">
    <source>
        <dbReference type="EMBL" id="TCK68250.1"/>
    </source>
</evidence>
<comment type="domain">
    <text evidence="15">The N-terminal DNA-binding domain is a ssDNA-dependent ATPase and has ATP-dependent 3'-5' helicase function. This domain interacts with RecC.</text>
</comment>
<keyword evidence="21" id="KW-1185">Reference proteome</keyword>
<dbReference type="PANTHER" id="PTHR11070">
    <property type="entry name" value="UVRD / RECB / PCRA DNA HELICASE FAMILY MEMBER"/>
    <property type="match status" value="1"/>
</dbReference>
<evidence type="ECO:0000256" key="3">
    <source>
        <dbReference type="ARBA" id="ARBA00022741"/>
    </source>
</evidence>
<dbReference type="CDD" id="cd22352">
    <property type="entry name" value="RecB_C-like"/>
    <property type="match status" value="1"/>
</dbReference>
<dbReference type="Proteomes" id="UP000295496">
    <property type="component" value="Unassembled WGS sequence"/>
</dbReference>
<dbReference type="SUPFAM" id="SSF52980">
    <property type="entry name" value="Restriction endonuclease-like"/>
    <property type="match status" value="1"/>
</dbReference>
<dbReference type="Gene3D" id="3.90.320.10">
    <property type="match status" value="1"/>
</dbReference>
<dbReference type="Pfam" id="PF13361">
    <property type="entry name" value="UvrD_C"/>
    <property type="match status" value="1"/>
</dbReference>
<dbReference type="InterPro" id="IPR004586">
    <property type="entry name" value="RecB"/>
</dbReference>
<comment type="domain">
    <text evidence="15">The C-terminal domain has nuclease activity and interacts with RecD. It interacts with RecA, facilitating its loading onto ssDNA.</text>
</comment>
<protein>
    <recommendedName>
        <fullName evidence="15">RecBCD enzyme subunit RecB</fullName>
        <ecNumber evidence="15">3.1.11.5</ecNumber>
        <ecNumber evidence="15">5.6.2.4</ecNumber>
    </recommendedName>
    <alternativeName>
        <fullName evidence="15">DNA 3'-5' helicase subunit RecB</fullName>
    </alternativeName>
    <alternativeName>
        <fullName evidence="15">Exonuclease V subunit RecB</fullName>
        <shortName evidence="15">ExoV subunit RecB</shortName>
    </alternativeName>
    <alternativeName>
        <fullName evidence="15">Helicase/nuclease RecBCD subunit RecB</fullName>
    </alternativeName>
</protein>
<dbReference type="GO" id="GO:0003677">
    <property type="term" value="F:DNA binding"/>
    <property type="evidence" value="ECO:0007669"/>
    <property type="project" value="UniProtKB-UniRule"/>
</dbReference>
<comment type="caution">
    <text evidence="20">The sequence shown here is derived from an EMBL/GenBank/DDBJ whole genome shotgun (WGS) entry which is preliminary data.</text>
</comment>
<dbReference type="Gene3D" id="3.40.50.300">
    <property type="entry name" value="P-loop containing nucleotide triphosphate hydrolases"/>
    <property type="match status" value="2"/>
</dbReference>
<dbReference type="GO" id="GO:0009338">
    <property type="term" value="C:exodeoxyribonuclease V complex"/>
    <property type="evidence" value="ECO:0007669"/>
    <property type="project" value="TreeGrafter"/>
</dbReference>
<dbReference type="SUPFAM" id="SSF52540">
    <property type="entry name" value="P-loop containing nucleoside triphosphate hydrolases"/>
    <property type="match status" value="1"/>
</dbReference>
<dbReference type="PROSITE" id="PS51198">
    <property type="entry name" value="UVRD_HELICASE_ATP_BIND"/>
    <property type="match status" value="1"/>
</dbReference>
<comment type="subunit">
    <text evidence="15">Heterotrimer of RecB, RecC and RecD. All subunits contribute to DNA-binding. Interacts with RecA.</text>
</comment>
<dbReference type="GO" id="GO:0008854">
    <property type="term" value="F:exodeoxyribonuclease V activity"/>
    <property type="evidence" value="ECO:0007669"/>
    <property type="project" value="UniProtKB-EC"/>
</dbReference>
<dbReference type="InterPro" id="IPR000212">
    <property type="entry name" value="DNA_helicase_UvrD/REP"/>
</dbReference>
<dbReference type="EC" id="5.6.2.4" evidence="15"/>
<dbReference type="InterPro" id="IPR014017">
    <property type="entry name" value="DNA_helicase_UvrD-like_C"/>
</dbReference>
<gene>
    <name evidence="15" type="primary">recB</name>
    <name evidence="20" type="ORF">EV692_1955</name>
</gene>
<feature type="region of interest" description="Nuclease activity, interacts with RecD and RecA" evidence="15">
    <location>
        <begin position="933"/>
        <end position="1235"/>
    </location>
</feature>
<dbReference type="GO" id="GO:0016887">
    <property type="term" value="F:ATP hydrolysis activity"/>
    <property type="evidence" value="ECO:0007669"/>
    <property type="project" value="RHEA"/>
</dbReference>
<evidence type="ECO:0000256" key="6">
    <source>
        <dbReference type="ARBA" id="ARBA00022806"/>
    </source>
</evidence>
<dbReference type="Gene3D" id="1.10.3170.10">
    <property type="entry name" value="Recbcd, chain B, domain 2"/>
    <property type="match status" value="1"/>
</dbReference>
<keyword evidence="6 15" id="KW-0347">Helicase</keyword>
<evidence type="ECO:0000256" key="4">
    <source>
        <dbReference type="ARBA" id="ARBA00022763"/>
    </source>
</evidence>
<dbReference type="Pfam" id="PF00580">
    <property type="entry name" value="UvrD-helicase"/>
    <property type="match status" value="1"/>
</dbReference>
<evidence type="ECO:0000256" key="9">
    <source>
        <dbReference type="ARBA" id="ARBA00022842"/>
    </source>
</evidence>
<dbReference type="GO" id="GO:0043138">
    <property type="term" value="F:3'-5' DNA helicase activity"/>
    <property type="evidence" value="ECO:0007669"/>
    <property type="project" value="UniProtKB-UniRule"/>
</dbReference>
<comment type="similarity">
    <text evidence="15">Belongs to the helicase family. UvrD subfamily.</text>
</comment>
<comment type="function">
    <text evidence="15">A helicase/nuclease that prepares dsDNA breaks (DSB) for recombinational DNA repair. Binds to DSBs and unwinds DNA via a highly rapid and processive ATP-dependent bidirectional helicase activity. Unwinds dsDNA until it encounters a Chi (crossover hotspot instigator) sequence from the 3' direction. Cuts ssDNA a few nucleotides 3' to the Chi site. The properties and activities of the enzyme are changed at Chi. The Chi-altered holoenzyme produces a long 3'-ssDNA overhang and facilitates RecA-binding to the ssDNA for homologous DNA recombination and repair. Holoenzyme degrades any linearized DNA that is unable to undergo homologous recombination. In the holoenzyme this subunit contributes ATPase, 3'-5' helicase, exonuclease activity and loads RecA onto ssDNA.</text>
</comment>
<reference evidence="20 21" key="1">
    <citation type="submission" date="2019-03" db="EMBL/GenBank/DDBJ databases">
        <title>Genomic Encyclopedia of Type Strains, Phase IV (KMG-IV): sequencing the most valuable type-strain genomes for metagenomic binning, comparative biology and taxonomic classification.</title>
        <authorList>
            <person name="Goeker M."/>
        </authorList>
    </citation>
    <scope>NUCLEOTIDE SEQUENCE [LARGE SCALE GENOMIC DNA]</scope>
    <source>
        <strain evidence="20 21">DSM 10053</strain>
    </source>
</reference>
<feature type="binding site" evidence="16">
    <location>
        <begin position="22"/>
        <end position="29"/>
    </location>
    <ligand>
        <name>ATP</name>
        <dbReference type="ChEBI" id="CHEBI:30616"/>
    </ligand>
</feature>
<keyword evidence="8 15" id="KW-0067">ATP-binding</keyword>
<comment type="miscellaneous">
    <text evidence="15">In the RecBCD complex, RecB has a slow 3'-5' helicase, an exonuclease activity and loads RecA onto ssDNA, RecD has a fast 5'-3' helicase activity, while RecC stimulates the ATPase and processivity of the RecB helicase and contributes to recognition of the Chi site.</text>
</comment>
<evidence type="ECO:0000256" key="10">
    <source>
        <dbReference type="ARBA" id="ARBA00023125"/>
    </source>
</evidence>
<feature type="binding site" evidence="15">
    <location>
        <position position="1020"/>
    </location>
    <ligand>
        <name>Mg(2+)</name>
        <dbReference type="ChEBI" id="CHEBI:18420"/>
    </ligand>
</feature>
<evidence type="ECO:0000313" key="21">
    <source>
        <dbReference type="Proteomes" id="UP000295496"/>
    </source>
</evidence>
<feature type="region of interest" description="DNA-binding and helicase activity, interacts with RecC" evidence="15">
    <location>
        <begin position="1"/>
        <end position="879"/>
    </location>
</feature>
<dbReference type="NCBIfam" id="TIGR00609">
    <property type="entry name" value="recB"/>
    <property type="match status" value="1"/>
</dbReference>
<dbReference type="GO" id="GO:0000287">
    <property type="term" value="F:magnesium ion binding"/>
    <property type="evidence" value="ECO:0007669"/>
    <property type="project" value="UniProtKB-UniRule"/>
</dbReference>
<dbReference type="PANTHER" id="PTHR11070:SF23">
    <property type="entry name" value="RECBCD ENZYME SUBUNIT RECB"/>
    <property type="match status" value="1"/>
</dbReference>
<keyword evidence="3 15" id="KW-0547">Nucleotide-binding</keyword>
<evidence type="ECO:0000259" key="19">
    <source>
        <dbReference type="PROSITE" id="PS51217"/>
    </source>
</evidence>
<evidence type="ECO:0000256" key="11">
    <source>
        <dbReference type="ARBA" id="ARBA00023204"/>
    </source>
</evidence>
<dbReference type="InterPro" id="IPR014016">
    <property type="entry name" value="UvrD-like_ATP-bd"/>
</dbReference>
<evidence type="ECO:0000256" key="17">
    <source>
        <dbReference type="SAM" id="Coils"/>
    </source>
</evidence>
<feature type="domain" description="UvrD-like helicase ATP-binding" evidence="18">
    <location>
        <begin position="1"/>
        <end position="474"/>
    </location>
</feature>
<dbReference type="GO" id="GO:0005829">
    <property type="term" value="C:cytosol"/>
    <property type="evidence" value="ECO:0007669"/>
    <property type="project" value="TreeGrafter"/>
</dbReference>
<evidence type="ECO:0000256" key="7">
    <source>
        <dbReference type="ARBA" id="ARBA00022839"/>
    </source>
</evidence>
<proteinExistence type="inferred from homology"/>
<evidence type="ECO:0000256" key="1">
    <source>
        <dbReference type="ARBA" id="ARBA00022722"/>
    </source>
</evidence>
<name>A0A4R1KUH8_9PAST</name>
<keyword evidence="1 15" id="KW-0540">Nuclease</keyword>
<keyword evidence="12 15" id="KW-0413">Isomerase</keyword>
<evidence type="ECO:0000256" key="13">
    <source>
        <dbReference type="ARBA" id="ARBA00034617"/>
    </source>
</evidence>
<dbReference type="InterPro" id="IPR038726">
    <property type="entry name" value="PDDEXK_AddAB-type"/>
</dbReference>
<feature type="domain" description="UvrD-like helicase C-terminal" evidence="19">
    <location>
        <begin position="501"/>
        <end position="776"/>
    </location>
</feature>
<keyword evidence="4 15" id="KW-0227">DNA damage</keyword>
<dbReference type="InterPro" id="IPR011604">
    <property type="entry name" value="PDDEXK-like_dom_sf"/>
</dbReference>
<dbReference type="HAMAP" id="MF_01485">
    <property type="entry name" value="RecB"/>
    <property type="match status" value="1"/>
</dbReference>
<keyword evidence="11 15" id="KW-0234">DNA repair</keyword>
<dbReference type="GO" id="GO:0000724">
    <property type="term" value="P:double-strand break repair via homologous recombination"/>
    <property type="evidence" value="ECO:0007669"/>
    <property type="project" value="UniProtKB-UniRule"/>
</dbReference>
<feature type="active site" description="For nuclease activity" evidence="15">
    <location>
        <position position="1142"/>
    </location>
</feature>
<organism evidence="20 21">
    <name type="scientific">Lonepinella koalarum</name>
    <dbReference type="NCBI Taxonomy" id="53417"/>
    <lineage>
        <taxon>Bacteria</taxon>
        <taxon>Pseudomonadati</taxon>
        <taxon>Pseudomonadota</taxon>
        <taxon>Gammaproteobacteria</taxon>
        <taxon>Pasteurellales</taxon>
        <taxon>Pasteurellaceae</taxon>
        <taxon>Lonepinella</taxon>
    </lineage>
</organism>
<keyword evidence="17" id="KW-0175">Coiled coil</keyword>
<evidence type="ECO:0000256" key="8">
    <source>
        <dbReference type="ARBA" id="ARBA00022840"/>
    </source>
</evidence>
<feature type="coiled-coil region" evidence="17">
    <location>
        <begin position="71"/>
        <end position="101"/>
    </location>
</feature>
<keyword evidence="5 15" id="KW-0378">Hydrolase</keyword>
<dbReference type="EC" id="3.1.11.5" evidence="15"/>
<evidence type="ECO:0000256" key="16">
    <source>
        <dbReference type="PROSITE-ProRule" id="PRU00560"/>
    </source>
</evidence>
<dbReference type="GO" id="GO:0005524">
    <property type="term" value="F:ATP binding"/>
    <property type="evidence" value="ECO:0007669"/>
    <property type="project" value="UniProtKB-UniRule"/>
</dbReference>
<comment type="catalytic activity">
    <reaction evidence="13 15">
        <text>Couples ATP hydrolysis with the unwinding of duplex DNA by translocating in the 3'-5' direction.</text>
        <dbReference type="EC" id="5.6.2.4"/>
    </reaction>
</comment>
<dbReference type="PROSITE" id="PS51217">
    <property type="entry name" value="UVRD_HELICASE_CTER"/>
    <property type="match status" value="1"/>
</dbReference>
<sequence length="1235" mass="143918">MPKATALNANSTPLTHTTLIEASAGTGKTYTMASLYIRLLLQAGENNFSRPLSVEEILVVTFTEASTQELKERIRQRIHLCKKQLEQYREIQDKKAFADNQPLAELVDYIDDIDLAIQRLRLAEQNMDMAAIYTIHSFCRRVLTQYAFYSGIHFELELVKDETELLKRFANEFWREHFYSLPYESTDFIHRWLGSPSAVLNHIRQYVSGDPLKVAINSPQLLEHDLSEFLQQYVQNGLQQIQQLKQQWRESAVEIRQLIENETAKKYAKGEKKRLKRTSFKSNTVPNWLNQMESWADDVYQLDFPDCIKYFSQQNLNTDYVEEGAEPMTHVVFEQVDKVRNIDFTLYYHIVLYHYMQALNQKMTAYKLDHAEKSFDDLLRLLRDALYAEQGNELAHRIRSQYPFAMIDEFQDTDNRQYQIFEKIYQAQPNCGFIMIGDPKQAIYKFRGADIFTYLRASQQAKQSFTLENNYRSSGALIQAVNGIFNFASSFLYADIPFQSVKAGSKQAEFLIGEKKQAPLVFYLGEQLNDKNKLLKGETQQLFAETCANSIYQWLKSVGKNTAVFAKDEQREIVQDNDIAVLVESWREAELIQQSLRKRGIASVYLSDKSNVFDSDEAKELAYILRACLNPLNTKVILNALATSLFAFTAAEINQIKQQDSLLEQWVSRFENYQRRWLRHGVLAMLYQLFLQVDEHQPCMLERMKAMQNGERRITNLLHLSELLQQASPTQESEASLLRWFELQIQNKQDRDDEQQLRLESENQLVKIVTIHKSKGLEYGLVWLPFIAFSTLKSDAISTYHDERDKQQYWDIESQYSALTVQESMAEKMRLLYVALTRAKYQVNITLPLHLQGEWTAIGYALTQGKIGLNEKMQNVYDSQTLLTALQQKWGHESLTVEPILNTDIVVEDRNKAQNATVAPLKASEFEQNIERDWTLSSFTGLMQNHQQNKQKPWWQPQIQMLDESAVENSRVFDAAKDNDQLAQSNIALKQTSLVDWQDYPTAHSPVDFPHGSQVGTLLHSLLEKITFNQPVNPELIAKYCQQLGLDESWQQPFTQWINHILQTPLLENGLYLAQLPAKDCLKEMQFYFNLHRTFDVNKFNSLLKAYHHYWQEPWQFDQIQGMLRGFIDLVFRYQGKYYIVDYKSNLLGKSPQNYQPDELVKAMQNEHYDLQYLLYTLALDRYLRLRDPAYSYESHFGGVVYTFLRGMNGEMQSGVFFDRPEAELIANLENLFNA</sequence>
<comment type="catalytic activity">
    <reaction evidence="14 15">
        <text>ATP + H2O = ADP + phosphate + H(+)</text>
        <dbReference type="Rhea" id="RHEA:13065"/>
        <dbReference type="ChEBI" id="CHEBI:15377"/>
        <dbReference type="ChEBI" id="CHEBI:15378"/>
        <dbReference type="ChEBI" id="CHEBI:30616"/>
        <dbReference type="ChEBI" id="CHEBI:43474"/>
        <dbReference type="ChEBI" id="CHEBI:456216"/>
        <dbReference type="EC" id="5.6.2.4"/>
    </reaction>
</comment>
<dbReference type="InterPro" id="IPR027417">
    <property type="entry name" value="P-loop_NTPase"/>
</dbReference>
<feature type="binding site" evidence="15">
    <location>
        <position position="1129"/>
    </location>
    <ligand>
        <name>Mg(2+)</name>
        <dbReference type="ChEBI" id="CHEBI:18420"/>
    </ligand>
</feature>
<dbReference type="Gene3D" id="1.10.486.10">
    <property type="entry name" value="PCRA, domain 4"/>
    <property type="match status" value="1"/>
</dbReference>